<evidence type="ECO:0000256" key="1">
    <source>
        <dbReference type="SAM" id="MobiDB-lite"/>
    </source>
</evidence>
<dbReference type="RefSeq" id="XP_018265455.1">
    <property type="nucleotide sequence ID" value="XM_018405174.1"/>
</dbReference>
<feature type="compositionally biased region" description="Polar residues" evidence="1">
    <location>
        <begin position="489"/>
        <end position="505"/>
    </location>
</feature>
<feature type="compositionally biased region" description="Polar residues" evidence="1">
    <location>
        <begin position="869"/>
        <end position="878"/>
    </location>
</feature>
<feature type="transmembrane region" description="Helical" evidence="2">
    <location>
        <begin position="307"/>
        <end position="329"/>
    </location>
</feature>
<keyword evidence="2" id="KW-0472">Membrane</keyword>
<protein>
    <submittedName>
        <fullName evidence="3">Uncharacterized protein</fullName>
    </submittedName>
</protein>
<dbReference type="VEuPathDB" id="FungiDB:I303_01821"/>
<feature type="compositionally biased region" description="Low complexity" evidence="1">
    <location>
        <begin position="462"/>
        <end position="479"/>
    </location>
</feature>
<dbReference type="AlphaFoldDB" id="A0A1A6AC47"/>
<dbReference type="Gene3D" id="2.60.120.260">
    <property type="entry name" value="Galactose-binding domain-like"/>
    <property type="match status" value="1"/>
</dbReference>
<feature type="region of interest" description="Disordered" evidence="1">
    <location>
        <begin position="720"/>
        <end position="751"/>
    </location>
</feature>
<dbReference type="Proteomes" id="UP000078595">
    <property type="component" value="Chromosome 2"/>
</dbReference>
<dbReference type="OrthoDB" id="2576082at2759"/>
<feature type="compositionally biased region" description="Polar residues" evidence="1">
    <location>
        <begin position="833"/>
        <end position="853"/>
    </location>
</feature>
<accession>A0A1A6AC47</accession>
<feature type="region of interest" description="Disordered" evidence="1">
    <location>
        <begin position="928"/>
        <end position="947"/>
    </location>
</feature>
<organism evidence="3">
    <name type="scientific">Kwoniella dejecticola CBS 10117</name>
    <dbReference type="NCBI Taxonomy" id="1296121"/>
    <lineage>
        <taxon>Eukaryota</taxon>
        <taxon>Fungi</taxon>
        <taxon>Dikarya</taxon>
        <taxon>Basidiomycota</taxon>
        <taxon>Agaricomycotina</taxon>
        <taxon>Tremellomycetes</taxon>
        <taxon>Tremellales</taxon>
        <taxon>Cryptococcaceae</taxon>
        <taxon>Kwoniella</taxon>
    </lineage>
</organism>
<reference evidence="4" key="2">
    <citation type="submission" date="2013-07" db="EMBL/GenBank/DDBJ databases">
        <authorList>
            <consortium name="The Broad Institute Genome Sequencing Platform"/>
            <person name="Cuomo C."/>
            <person name="Litvintseva A."/>
            <person name="Chen Y."/>
            <person name="Heitman J."/>
            <person name="Sun S."/>
            <person name="Springer D."/>
            <person name="Dromer F."/>
            <person name="Young S.K."/>
            <person name="Zeng Q."/>
            <person name="Gargeya S."/>
            <person name="Fitzgerald M."/>
            <person name="Abouelleil A."/>
            <person name="Alvarado L."/>
            <person name="Berlin A.M."/>
            <person name="Chapman S.B."/>
            <person name="Dewar J."/>
            <person name="Goldberg J."/>
            <person name="Griggs A."/>
            <person name="Gujja S."/>
            <person name="Hansen M."/>
            <person name="Howarth C."/>
            <person name="Imamovic A."/>
            <person name="Larimer J."/>
            <person name="McCowan C."/>
            <person name="Murphy C."/>
            <person name="Pearson M."/>
            <person name="Priest M."/>
            <person name="Roberts A."/>
            <person name="Saif S."/>
            <person name="Shea T."/>
            <person name="Sykes S."/>
            <person name="Wortman J."/>
            <person name="Nusbaum C."/>
            <person name="Birren B."/>
        </authorList>
    </citation>
    <scope>NUCLEOTIDE SEQUENCE</scope>
    <source>
        <strain evidence="4">CBS 10117</strain>
    </source>
</reference>
<feature type="region of interest" description="Disordered" evidence="1">
    <location>
        <begin position="360"/>
        <end position="381"/>
    </location>
</feature>
<dbReference type="GeneID" id="28965520"/>
<reference evidence="3" key="1">
    <citation type="submission" date="2013-07" db="EMBL/GenBank/DDBJ databases">
        <title>The Genome Sequence of Cryptococcus dejecticola CBS10117.</title>
        <authorList>
            <consortium name="The Broad Institute Genome Sequencing Platform"/>
            <person name="Cuomo C."/>
            <person name="Litvintseva A."/>
            <person name="Chen Y."/>
            <person name="Heitman J."/>
            <person name="Sun S."/>
            <person name="Springer D."/>
            <person name="Dromer F."/>
            <person name="Young S.K."/>
            <person name="Zeng Q."/>
            <person name="Gargeya S."/>
            <person name="Fitzgerald M."/>
            <person name="Abouelleil A."/>
            <person name="Alvarado L."/>
            <person name="Berlin A.M."/>
            <person name="Chapman S.B."/>
            <person name="Dewar J."/>
            <person name="Goldberg J."/>
            <person name="Griggs A."/>
            <person name="Gujja S."/>
            <person name="Hansen M."/>
            <person name="Howarth C."/>
            <person name="Imamovic A."/>
            <person name="Larimer J."/>
            <person name="McCowan C."/>
            <person name="Murphy C."/>
            <person name="Pearson M."/>
            <person name="Priest M."/>
            <person name="Roberts A."/>
            <person name="Saif S."/>
            <person name="Shea T."/>
            <person name="Sykes S."/>
            <person name="Wortman J."/>
            <person name="Nusbaum C."/>
            <person name="Birren B."/>
        </authorList>
    </citation>
    <scope>NUCLEOTIDE SEQUENCE [LARGE SCALE GENOMIC DNA]</scope>
    <source>
        <strain evidence="3">CBS 10117</strain>
    </source>
</reference>
<evidence type="ECO:0000313" key="3">
    <source>
        <dbReference type="EMBL" id="OBR87613.1"/>
    </source>
</evidence>
<feature type="compositionally biased region" description="Polar residues" evidence="1">
    <location>
        <begin position="720"/>
        <end position="737"/>
    </location>
</feature>
<feature type="region of interest" description="Disordered" evidence="1">
    <location>
        <begin position="823"/>
        <end position="896"/>
    </location>
</feature>
<dbReference type="EMBL" id="CP144531">
    <property type="protein sequence ID" value="WWC59484.1"/>
    <property type="molecule type" value="Genomic_DNA"/>
</dbReference>
<keyword evidence="5" id="KW-1185">Reference proteome</keyword>
<evidence type="ECO:0000256" key="2">
    <source>
        <dbReference type="SAM" id="Phobius"/>
    </source>
</evidence>
<dbReference type="KEGG" id="kdj:28965520"/>
<name>A0A1A6AC47_9TREE</name>
<keyword evidence="2" id="KW-1133">Transmembrane helix</keyword>
<reference evidence="4" key="3">
    <citation type="submission" date="2024-02" db="EMBL/GenBank/DDBJ databases">
        <title>Comparative genomics of Cryptococcus and Kwoniella reveals pathogenesis evolution and contrasting modes of karyotype evolution via chromosome fusion or intercentromeric recombination.</title>
        <authorList>
            <person name="Coelho M.A."/>
            <person name="David-Palma M."/>
            <person name="Shea T."/>
            <person name="Bowers K."/>
            <person name="McGinley-Smith S."/>
            <person name="Mohammad A.W."/>
            <person name="Gnirke A."/>
            <person name="Yurkov A.M."/>
            <person name="Nowrousian M."/>
            <person name="Sun S."/>
            <person name="Cuomo C.A."/>
            <person name="Heitman J."/>
        </authorList>
    </citation>
    <scope>NUCLEOTIDE SEQUENCE</scope>
    <source>
        <strain evidence="4">CBS 10117</strain>
    </source>
</reference>
<gene>
    <name evidence="3" type="ORF">I303_01821</name>
    <name evidence="4" type="ORF">I303_102040</name>
</gene>
<feature type="region of interest" description="Disordered" evidence="1">
    <location>
        <begin position="462"/>
        <end position="518"/>
    </location>
</feature>
<feature type="compositionally biased region" description="Low complexity" evidence="1">
    <location>
        <begin position="506"/>
        <end position="518"/>
    </location>
</feature>
<proteinExistence type="predicted"/>
<keyword evidence="2" id="KW-0812">Transmembrane</keyword>
<feature type="compositionally biased region" description="Low complexity" evidence="1">
    <location>
        <begin position="854"/>
        <end position="868"/>
    </location>
</feature>
<dbReference type="EMBL" id="KI894028">
    <property type="protein sequence ID" value="OBR87613.1"/>
    <property type="molecule type" value="Genomic_DNA"/>
</dbReference>
<feature type="compositionally biased region" description="Polar residues" evidence="1">
    <location>
        <begin position="363"/>
        <end position="381"/>
    </location>
</feature>
<dbReference type="STRING" id="1296121.A0A1A6AC47"/>
<sequence length="947" mass="100354">MPSTLFFIPNTSPLFTYTPSNSWLGAYRPDGHGWDQTFHTTSSGDAIVGINITASSIKFQSSAPSSSSAASSSNDQCHAQYRVNGSEWSDACLPSSNKYLRTDLPSGIHLVEVRGKDGSGVEFMGIQGELPIYNAGRLLEIESDGGDSAVNQTIDDNSPSFRFTNPDQWTSLSSSSGSSNGDYVNFTLKTMYEEAGLSGFYGGSLSGTTVQGASVDLTFQGEAVYVYGLSGPNCGSAQVMLDGQLQHDIDMRNDWETHGSLLYMSGGFDPNDTHTLHIINNEQGEQLIIDYALVTVPHEEKKSHIPLIAGISGGLSFLILLLGLCWLIIVRRNKRKEQQLRQDRYKAQYAFANGIGKDGIHSAKSSGRPNSSLLSPLTPASGQSSFVATQGEYVWGTGRPAGLDLAITTNRSPNPNPNTNANTPDPTKTPYSGGLNTATWNTAMGLPRSPPPDYPDYIPYQAPPADTLTGTSSTTGTSGKSAYRPVAPRSSTAPNPMPNTATYATSSSPSPLLRSATSASASNTNGAMWLQNTTRIASPTMKSKSPLLGRMNSLTLLSAKAKGDTNSNKPEYDDIALDSYNHNYQKPTPITPPPIPAEYGDYTPTTGQGHNHPLNPIYSPYTKSPSTMMTASPQTSIGVQRTATRSSIMSNIARYFPAREAVSSLYRAKSAGAESTLNLFNAGADAFASTSTEAEALRDGARNIHNLPTATTIETNFNFTPKTPKTAIGNTNMTPRTPDSGGPLESSTSLTRGLSVKTIDTVKSWLPDFIFATSTSTSTFARANQTLSSLPSVPSTPNIPQAARPDSGIFPLALNNGPMRSIPLHNRDGSISRGGTPTSSQLMPSTATRSFFGNTPYTTSSSSNSPSSAKTLNASTPDTGRYMTPAPTPSGTGSSGHSYGYAGANAGAGTARGMEGNEMFIELNPNSPIGLGDSRPGSELTHVGRLY</sequence>
<feature type="region of interest" description="Disordered" evidence="1">
    <location>
        <begin position="408"/>
        <end position="429"/>
    </location>
</feature>
<evidence type="ECO:0000313" key="5">
    <source>
        <dbReference type="Proteomes" id="UP000078595"/>
    </source>
</evidence>
<evidence type="ECO:0000313" key="4">
    <source>
        <dbReference type="EMBL" id="WWC59484.1"/>
    </source>
</evidence>